<organism evidence="1 2">
    <name type="scientific">Chelativorans intermedius</name>
    <dbReference type="NCBI Taxonomy" id="515947"/>
    <lineage>
        <taxon>Bacteria</taxon>
        <taxon>Pseudomonadati</taxon>
        <taxon>Pseudomonadota</taxon>
        <taxon>Alphaproteobacteria</taxon>
        <taxon>Hyphomicrobiales</taxon>
        <taxon>Phyllobacteriaceae</taxon>
        <taxon>Chelativorans</taxon>
    </lineage>
</organism>
<protein>
    <submittedName>
        <fullName evidence="1">Phage tail assembly chaperone</fullName>
    </submittedName>
</protein>
<sequence>MGVAFGLLRLSPATFWAMTPRELNAALEALGIARGGAPERAELQRLMQLFPDTAEAGHDG</sequence>
<dbReference type="InterPro" id="IPR019056">
    <property type="entry name" value="Phage_TAC_6"/>
</dbReference>
<proteinExistence type="predicted"/>
<dbReference type="Proteomes" id="UP001589755">
    <property type="component" value="Unassembled WGS sequence"/>
</dbReference>
<evidence type="ECO:0000313" key="2">
    <source>
        <dbReference type="Proteomes" id="UP001589755"/>
    </source>
</evidence>
<keyword evidence="2" id="KW-1185">Reference proteome</keyword>
<gene>
    <name evidence="1" type="ORF">ACFFJ2_17470</name>
</gene>
<dbReference type="EMBL" id="JBHLXD010000042">
    <property type="protein sequence ID" value="MFC0210191.1"/>
    <property type="molecule type" value="Genomic_DNA"/>
</dbReference>
<reference evidence="1 2" key="1">
    <citation type="submission" date="2024-09" db="EMBL/GenBank/DDBJ databases">
        <authorList>
            <person name="Sun Q."/>
            <person name="Mori K."/>
        </authorList>
    </citation>
    <scope>NUCLEOTIDE SEQUENCE [LARGE SCALE GENOMIC DNA]</scope>
    <source>
        <strain evidence="1 2">CCM 8543</strain>
    </source>
</reference>
<comment type="caution">
    <text evidence="1">The sequence shown here is derived from an EMBL/GenBank/DDBJ whole genome shotgun (WGS) entry which is preliminary data.</text>
</comment>
<name>A0ABV6DC28_9HYPH</name>
<dbReference type="Pfam" id="PF09550">
    <property type="entry name" value="Phage_TAC_6"/>
    <property type="match status" value="1"/>
</dbReference>
<accession>A0ABV6DC28</accession>
<dbReference type="RefSeq" id="WP_261521753.1">
    <property type="nucleotide sequence ID" value="NZ_JAODNW010000020.1"/>
</dbReference>
<evidence type="ECO:0000313" key="1">
    <source>
        <dbReference type="EMBL" id="MFC0210191.1"/>
    </source>
</evidence>